<evidence type="ECO:0000256" key="7">
    <source>
        <dbReference type="ARBA" id="ARBA00022690"/>
    </source>
</evidence>
<dbReference type="PROSITE" id="PS50143">
    <property type="entry name" value="BIR_REPEAT_2"/>
    <property type="match status" value="2"/>
</dbReference>
<comment type="subcellular location">
    <subcellularLocation>
        <location evidence="2">Cytoplasm</location>
    </subcellularLocation>
</comment>
<reference evidence="16" key="2">
    <citation type="submission" date="2025-08" db="UniProtKB">
        <authorList>
            <consortium name="Ensembl"/>
        </authorList>
    </citation>
    <scope>IDENTIFICATION</scope>
</reference>
<dbReference type="AlphaFoldDB" id="A0A8C4S7L7"/>
<evidence type="ECO:0000256" key="11">
    <source>
        <dbReference type="ARBA" id="ARBA00022786"/>
    </source>
</evidence>
<evidence type="ECO:0000256" key="5">
    <source>
        <dbReference type="ARBA" id="ARBA00022490"/>
    </source>
</evidence>
<evidence type="ECO:0000313" key="16">
    <source>
        <dbReference type="Ensembl" id="ENSECRP00000012636.1"/>
    </source>
</evidence>
<dbReference type="GO" id="GO:0061630">
    <property type="term" value="F:ubiquitin protein ligase activity"/>
    <property type="evidence" value="ECO:0007669"/>
    <property type="project" value="UniProtKB-EC"/>
</dbReference>
<dbReference type="GO" id="GO:0005737">
    <property type="term" value="C:cytoplasm"/>
    <property type="evidence" value="ECO:0007669"/>
    <property type="project" value="UniProtKB-SubCell"/>
</dbReference>
<comment type="similarity">
    <text evidence="3">Belongs to the IAP family.</text>
</comment>
<dbReference type="GO" id="GO:0043027">
    <property type="term" value="F:cysteine-type endopeptidase inhibitor activity involved in apoptotic process"/>
    <property type="evidence" value="ECO:0007669"/>
    <property type="project" value="TreeGrafter"/>
</dbReference>
<dbReference type="FunFam" id="1.10.1170.10:FF:000003">
    <property type="entry name" value="E3 ubiquitin-protein ligase XIAP"/>
    <property type="match status" value="1"/>
</dbReference>
<dbReference type="SMART" id="SM00184">
    <property type="entry name" value="RING"/>
    <property type="match status" value="1"/>
</dbReference>
<keyword evidence="7" id="KW-0646">Protease inhibitor</keyword>
<feature type="domain" description="RING-type" evidence="15">
    <location>
        <begin position="308"/>
        <end position="343"/>
    </location>
</feature>
<dbReference type="GO" id="GO:0051726">
    <property type="term" value="P:regulation of cell cycle"/>
    <property type="evidence" value="ECO:0007669"/>
    <property type="project" value="TreeGrafter"/>
</dbReference>
<reference evidence="16" key="1">
    <citation type="submission" date="2021-06" db="EMBL/GenBank/DDBJ databases">
        <authorList>
            <consortium name="Wellcome Sanger Institute Data Sharing"/>
        </authorList>
    </citation>
    <scope>NUCLEOTIDE SEQUENCE [LARGE SCALE GENOMIC DNA]</scope>
</reference>
<dbReference type="PROSITE" id="PS01282">
    <property type="entry name" value="BIR_REPEAT_1"/>
    <property type="match status" value="2"/>
</dbReference>
<keyword evidence="6" id="KW-0808">Transferase</keyword>
<comment type="catalytic activity">
    <reaction evidence="1">
        <text>S-ubiquitinyl-[E2 ubiquitin-conjugating enzyme]-L-cysteine + [acceptor protein]-L-lysine = [E2 ubiquitin-conjugating enzyme]-L-cysteine + N(6)-ubiquitinyl-[acceptor protein]-L-lysine.</text>
        <dbReference type="EC" id="2.3.2.27"/>
    </reaction>
</comment>
<evidence type="ECO:0000256" key="3">
    <source>
        <dbReference type="ARBA" id="ARBA00006672"/>
    </source>
</evidence>
<evidence type="ECO:0000256" key="1">
    <source>
        <dbReference type="ARBA" id="ARBA00000900"/>
    </source>
</evidence>
<dbReference type="PROSITE" id="PS50089">
    <property type="entry name" value="ZF_RING_2"/>
    <property type="match status" value="1"/>
</dbReference>
<dbReference type="FunFam" id="3.30.40.10:FF:000184">
    <property type="entry name" value="Baculoviral IAP repeat containing 2"/>
    <property type="match status" value="1"/>
</dbReference>
<dbReference type="GO" id="GO:0008270">
    <property type="term" value="F:zinc ion binding"/>
    <property type="evidence" value="ECO:0007669"/>
    <property type="project" value="UniProtKB-KW"/>
</dbReference>
<evidence type="ECO:0000256" key="6">
    <source>
        <dbReference type="ARBA" id="ARBA00022679"/>
    </source>
</evidence>
<dbReference type="Proteomes" id="UP000694620">
    <property type="component" value="Chromosome 10"/>
</dbReference>
<keyword evidence="9" id="KW-0479">Metal-binding</keyword>
<dbReference type="FunFam" id="1.10.1170.10:FF:000002">
    <property type="entry name" value="Baculoviral IAP repeat containing 7"/>
    <property type="match status" value="1"/>
</dbReference>
<evidence type="ECO:0000313" key="17">
    <source>
        <dbReference type="Proteomes" id="UP000694620"/>
    </source>
</evidence>
<evidence type="ECO:0000256" key="13">
    <source>
        <dbReference type="ARBA" id="ARBA00022843"/>
    </source>
</evidence>
<dbReference type="Gene3D" id="1.10.1170.10">
    <property type="entry name" value="Inhibitor Of Apoptosis Protein (2mihbC-IAP-1), Chain A"/>
    <property type="match status" value="3"/>
</dbReference>
<evidence type="ECO:0000256" key="4">
    <source>
        <dbReference type="ARBA" id="ARBA00012483"/>
    </source>
</evidence>
<dbReference type="GO" id="GO:0006915">
    <property type="term" value="P:apoptotic process"/>
    <property type="evidence" value="ECO:0007669"/>
    <property type="project" value="UniProtKB-KW"/>
</dbReference>
<dbReference type="Pfam" id="PF00653">
    <property type="entry name" value="BIR"/>
    <property type="match status" value="2"/>
</dbReference>
<dbReference type="CDD" id="cd16713">
    <property type="entry name" value="RING-HC_BIRC2_3_7"/>
    <property type="match status" value="1"/>
</dbReference>
<name>A0A8C4S7L7_ERPCA</name>
<keyword evidence="8" id="KW-0053">Apoptosis</keyword>
<dbReference type="PANTHER" id="PTHR10044">
    <property type="entry name" value="INHIBITOR OF APOPTOSIS"/>
    <property type="match status" value="1"/>
</dbReference>
<dbReference type="Gene3D" id="1.10.533.10">
    <property type="entry name" value="Death Domain, Fas"/>
    <property type="match status" value="1"/>
</dbReference>
<dbReference type="Ensembl" id="ENSECRT00000012852.1">
    <property type="protein sequence ID" value="ENSECRP00000012636.1"/>
    <property type="gene ID" value="ENSECRG00000008430.1"/>
</dbReference>
<dbReference type="Pfam" id="PF13920">
    <property type="entry name" value="zf-C3HC4_3"/>
    <property type="match status" value="1"/>
</dbReference>
<protein>
    <recommendedName>
        <fullName evidence="4">RING-type E3 ubiquitin transferase</fullName>
        <ecNumber evidence="4">2.3.2.27</ecNumber>
    </recommendedName>
</protein>
<dbReference type="CDD" id="cd00022">
    <property type="entry name" value="BIR"/>
    <property type="match status" value="2"/>
</dbReference>
<evidence type="ECO:0000256" key="14">
    <source>
        <dbReference type="PROSITE-ProRule" id="PRU00175"/>
    </source>
</evidence>
<keyword evidence="11" id="KW-0833">Ubl conjugation pathway</keyword>
<evidence type="ECO:0000256" key="10">
    <source>
        <dbReference type="ARBA" id="ARBA00022771"/>
    </source>
</evidence>
<dbReference type="InterPro" id="IPR050784">
    <property type="entry name" value="IAP"/>
</dbReference>
<keyword evidence="12" id="KW-0862">Zinc</keyword>
<dbReference type="GeneTree" id="ENSGT00940000164164"/>
<dbReference type="InterPro" id="IPR001370">
    <property type="entry name" value="BIR_rpt"/>
</dbReference>
<keyword evidence="13" id="KW-0832">Ubl conjugation</keyword>
<keyword evidence="17" id="KW-1185">Reference proteome</keyword>
<dbReference type="GO" id="GO:0031398">
    <property type="term" value="P:positive regulation of protein ubiquitination"/>
    <property type="evidence" value="ECO:0007669"/>
    <property type="project" value="TreeGrafter"/>
</dbReference>
<evidence type="ECO:0000259" key="15">
    <source>
        <dbReference type="PROSITE" id="PS50089"/>
    </source>
</evidence>
<proteinExistence type="inferred from homology"/>
<reference evidence="16" key="3">
    <citation type="submission" date="2025-09" db="UniProtKB">
        <authorList>
            <consortium name="Ensembl"/>
        </authorList>
    </citation>
    <scope>IDENTIFICATION</scope>
</reference>
<dbReference type="SMART" id="SM00238">
    <property type="entry name" value="BIR"/>
    <property type="match status" value="2"/>
</dbReference>
<evidence type="ECO:0000256" key="8">
    <source>
        <dbReference type="ARBA" id="ARBA00022703"/>
    </source>
</evidence>
<dbReference type="SUPFAM" id="SSF57924">
    <property type="entry name" value="Inhibitor of apoptosis (IAP) repeat"/>
    <property type="match status" value="2"/>
</dbReference>
<gene>
    <name evidence="16" type="primary">birc7</name>
</gene>
<accession>A0A8C4S7L7</accession>
<dbReference type="EC" id="2.3.2.27" evidence="4"/>
<dbReference type="InterPro" id="IPR011029">
    <property type="entry name" value="DEATH-like_dom_sf"/>
</dbReference>
<evidence type="ECO:0000256" key="2">
    <source>
        <dbReference type="ARBA" id="ARBA00004496"/>
    </source>
</evidence>
<dbReference type="GO" id="GO:0030414">
    <property type="term" value="F:peptidase inhibitor activity"/>
    <property type="evidence" value="ECO:0007669"/>
    <property type="project" value="UniProtKB-KW"/>
</dbReference>
<dbReference type="GO" id="GO:0005634">
    <property type="term" value="C:nucleus"/>
    <property type="evidence" value="ECO:0007669"/>
    <property type="project" value="TreeGrafter"/>
</dbReference>
<keyword evidence="5" id="KW-0963">Cytoplasm</keyword>
<keyword evidence="10 14" id="KW-0863">Zinc-finger</keyword>
<evidence type="ECO:0000256" key="9">
    <source>
        <dbReference type="ARBA" id="ARBA00022723"/>
    </source>
</evidence>
<evidence type="ECO:0000256" key="12">
    <source>
        <dbReference type="ARBA" id="ARBA00022833"/>
    </source>
</evidence>
<dbReference type="InterPro" id="IPR001841">
    <property type="entry name" value="Znf_RING"/>
</dbReference>
<organism evidence="16 17">
    <name type="scientific">Erpetoichthys calabaricus</name>
    <name type="common">Rope fish</name>
    <name type="synonym">Calamoichthys calabaricus</name>
    <dbReference type="NCBI Taxonomy" id="27687"/>
    <lineage>
        <taxon>Eukaryota</taxon>
        <taxon>Metazoa</taxon>
        <taxon>Chordata</taxon>
        <taxon>Craniata</taxon>
        <taxon>Vertebrata</taxon>
        <taxon>Euteleostomi</taxon>
        <taxon>Actinopterygii</taxon>
        <taxon>Polypteriformes</taxon>
        <taxon>Polypteridae</taxon>
        <taxon>Erpetoichthys</taxon>
    </lineage>
</organism>
<sequence length="355" mass="39910">MRTHVLGRFLESYRSGEMEGQHVREEENRSSQQWTNAVMSGSTAHFHNMQQNGGLFLAIPAMRSERDRLTTFQSWPSNILVSSAKLAEAGFFFLGSEDKVQCFCCGVILRQWERDDDPMTEHRKHFPACNFIMGVEVGNIPKAVTQTSSDAVDGQILSQIQRLAVEEQVLGGQPAYPEMEEESSRMSSYHNWPPSASVHPQLLARAGFFYTGHSDNVKCFYCDGGLRNWEAGDDPWREHAKWFPRCEFLLHVRGRDYVSNIQDSYFNATESSLSNNSSSEAIATGEITSGQGLSPEEQLRQLQEERTCKVCMDKVVSVVFVPCGHLVVCTDCATSLHNCPICRAVIRGSVRTFMS</sequence>
<dbReference type="GO" id="GO:0043066">
    <property type="term" value="P:negative regulation of apoptotic process"/>
    <property type="evidence" value="ECO:0007669"/>
    <property type="project" value="TreeGrafter"/>
</dbReference>
<dbReference type="PANTHER" id="PTHR10044:SF163">
    <property type="entry name" value="BACULOVIRAL IAP REPEAT-CONTAINING PROTEIN 7"/>
    <property type="match status" value="1"/>
</dbReference>